<keyword evidence="7" id="KW-0175">Coiled coil</keyword>
<evidence type="ECO:0000256" key="4">
    <source>
        <dbReference type="ARBA" id="ARBA00022728"/>
    </source>
</evidence>
<dbReference type="PANTHER" id="PTHR13296">
    <property type="entry name" value="BCAS2 PROTEIN"/>
    <property type="match status" value="1"/>
</dbReference>
<comment type="similarity">
    <text evidence="2">Belongs to the SPF27 family.</text>
</comment>
<dbReference type="PANTHER" id="PTHR13296:SF0">
    <property type="entry name" value="PRE-MRNA-SPLICING FACTOR SPF27"/>
    <property type="match status" value="1"/>
</dbReference>
<keyword evidence="4" id="KW-0747">Spliceosome</keyword>
<dbReference type="InterPro" id="IPR008409">
    <property type="entry name" value="SPF27"/>
</dbReference>
<evidence type="ECO:0000256" key="7">
    <source>
        <dbReference type="SAM" id="Coils"/>
    </source>
</evidence>
<evidence type="ECO:0000256" key="5">
    <source>
        <dbReference type="ARBA" id="ARBA00023187"/>
    </source>
</evidence>
<evidence type="ECO:0000256" key="2">
    <source>
        <dbReference type="ARBA" id="ARBA00010788"/>
    </source>
</evidence>
<dbReference type="Pfam" id="PF05700">
    <property type="entry name" value="BCAS2"/>
    <property type="match status" value="1"/>
</dbReference>
<evidence type="ECO:0000256" key="1">
    <source>
        <dbReference type="ARBA" id="ARBA00004123"/>
    </source>
</evidence>
<keyword evidence="3" id="KW-0507">mRNA processing</keyword>
<reference evidence="8" key="2">
    <citation type="submission" date="2014-06" db="EMBL/GenBank/DDBJ databases">
        <title>The complete genome of Blastobotrys (Arxula) adeninivorans LS3 - a yeast of biotechnological interest.</title>
        <authorList>
            <person name="Kunze G."/>
            <person name="Gaillardin C."/>
            <person name="Czernicka M."/>
            <person name="Durrens P."/>
            <person name="Martin T."/>
            <person name="Boer E."/>
            <person name="Gabaldon T."/>
            <person name="Cruz J."/>
            <person name="Talla E."/>
            <person name="Marck C."/>
            <person name="Goffeau A."/>
            <person name="Barbe V."/>
            <person name="Baret P."/>
            <person name="Baronian K."/>
            <person name="Beier S."/>
            <person name="Bleykasten C."/>
            <person name="Bode R."/>
            <person name="Casaregola S."/>
            <person name="Despons L."/>
            <person name="Fairhead C."/>
            <person name="Giersberg M."/>
            <person name="Gierski P."/>
            <person name="Hahnel U."/>
            <person name="Hartmann A."/>
            <person name="Jankowska D."/>
            <person name="Jubin C."/>
            <person name="Jung P."/>
            <person name="Lafontaine I."/>
            <person name="Leh-Louis V."/>
            <person name="Lemaire M."/>
            <person name="Marcet-Houben M."/>
            <person name="Mascher M."/>
            <person name="Morel G."/>
            <person name="Richard G.-F."/>
            <person name="Riechen J."/>
            <person name="Sacerdot C."/>
            <person name="Sarkar A."/>
            <person name="Savel G."/>
            <person name="Schacherer J."/>
            <person name="Sherman D."/>
            <person name="Straub M.-L."/>
            <person name="Stein N."/>
            <person name="Thierry A."/>
            <person name="Trautwein-Schult A."/>
            <person name="Westhof E."/>
            <person name="Worch S."/>
            <person name="Dujon B."/>
            <person name="Souciet J.-L."/>
            <person name="Wincker P."/>
            <person name="Scholz U."/>
            <person name="Neuveglise N."/>
        </authorList>
    </citation>
    <scope>NUCLEOTIDE SEQUENCE</scope>
    <source>
        <strain evidence="8">LS3</strain>
    </source>
</reference>
<protein>
    <submittedName>
        <fullName evidence="8">ARAD1D13420p</fullName>
    </submittedName>
</protein>
<keyword evidence="5" id="KW-0508">mRNA splicing</keyword>
<dbReference type="PhylomeDB" id="A0A060TF68"/>
<gene>
    <name evidence="8" type="ORF">GNLVRS02_ARAD1D13420g</name>
</gene>
<proteinExistence type="inferred from homology"/>
<dbReference type="GO" id="GO:0008380">
    <property type="term" value="P:RNA splicing"/>
    <property type="evidence" value="ECO:0007669"/>
    <property type="project" value="UniProtKB-KW"/>
</dbReference>
<evidence type="ECO:0000313" key="8">
    <source>
        <dbReference type="EMBL" id="CDP37522.1"/>
    </source>
</evidence>
<keyword evidence="6" id="KW-0539">Nucleus</keyword>
<name>A0A060TF68_BLAAD</name>
<organism evidence="8">
    <name type="scientific">Blastobotrys adeninivorans</name>
    <name type="common">Yeast</name>
    <name type="synonym">Arxula adeninivorans</name>
    <dbReference type="NCBI Taxonomy" id="409370"/>
    <lineage>
        <taxon>Eukaryota</taxon>
        <taxon>Fungi</taxon>
        <taxon>Dikarya</taxon>
        <taxon>Ascomycota</taxon>
        <taxon>Saccharomycotina</taxon>
        <taxon>Dipodascomycetes</taxon>
        <taxon>Dipodascales</taxon>
        <taxon>Trichomonascaceae</taxon>
        <taxon>Blastobotrys</taxon>
    </lineage>
</organism>
<dbReference type="EMBL" id="HG937694">
    <property type="protein sequence ID" value="CDP37522.1"/>
    <property type="molecule type" value="Genomic_DNA"/>
</dbReference>
<evidence type="ECO:0000256" key="3">
    <source>
        <dbReference type="ARBA" id="ARBA00022664"/>
    </source>
</evidence>
<evidence type="ECO:0000256" key="6">
    <source>
        <dbReference type="ARBA" id="ARBA00023242"/>
    </source>
</evidence>
<sequence>MPVLDSLPYLDPEPLGDDVRRARKLIQSEAALSEAPHPSLQPVAESFLTAALEEEVNKKAEGHTLDAIDLSRYTDIFDEDGNIDLNKGKVALAYARSRVENLSLQAQYGKNQWLISNDQLEQTLKRLELELENSNQELEQINNDRQKNQLDSKTTLEYLQTRWQEGVRNVIEVNVACLKLEQQLRSTYDA</sequence>
<dbReference type="GO" id="GO:0071011">
    <property type="term" value="C:precatalytic spliceosome"/>
    <property type="evidence" value="ECO:0007669"/>
    <property type="project" value="TreeGrafter"/>
</dbReference>
<accession>A0A060TF68</accession>
<dbReference type="GO" id="GO:0000974">
    <property type="term" value="C:Prp19 complex"/>
    <property type="evidence" value="ECO:0007669"/>
    <property type="project" value="TreeGrafter"/>
</dbReference>
<comment type="subcellular location">
    <subcellularLocation>
        <location evidence="1">Nucleus</location>
    </subcellularLocation>
</comment>
<reference evidence="8" key="1">
    <citation type="submission" date="2014-02" db="EMBL/GenBank/DDBJ databases">
        <authorList>
            <person name="Genoscope - CEA"/>
        </authorList>
    </citation>
    <scope>NUCLEOTIDE SEQUENCE</scope>
    <source>
        <strain evidence="8">LS3</strain>
    </source>
</reference>
<feature type="coiled-coil region" evidence="7">
    <location>
        <begin position="110"/>
        <end position="151"/>
    </location>
</feature>
<dbReference type="AlphaFoldDB" id="A0A060TF68"/>
<dbReference type="GO" id="GO:0006397">
    <property type="term" value="P:mRNA processing"/>
    <property type="evidence" value="ECO:0007669"/>
    <property type="project" value="UniProtKB-KW"/>
</dbReference>
<dbReference type="GO" id="GO:0071013">
    <property type="term" value="C:catalytic step 2 spliceosome"/>
    <property type="evidence" value="ECO:0007669"/>
    <property type="project" value="TreeGrafter"/>
</dbReference>